<evidence type="ECO:0000313" key="1">
    <source>
        <dbReference type="EMBL" id="OMJ11109.1"/>
    </source>
</evidence>
<dbReference type="Proteomes" id="UP000187429">
    <property type="component" value="Unassembled WGS sequence"/>
</dbReference>
<sequence>MAEKARLCQISTRKFLDYASNIDRARTGSNLAAMYLDTDPPYQNSSDLDLYKIPGYTCIESKSDMTKGGTGLLLAVINKSGLEISDYNMDVPESKIFVSKLGTGFQLAKVTKDRGLRWNNYKVGRMIDHIYYSGFKERVNWCTAKTRMDASNHMAITAEWNCENFRADPKK</sequence>
<reference evidence="2" key="1">
    <citation type="submission" date="2017-01" db="EMBL/GenBank/DDBJ databases">
        <authorList>
            <person name="Wang Y."/>
            <person name="White M."/>
            <person name="Kvist S."/>
            <person name="Moncalvo J.-M."/>
        </authorList>
    </citation>
    <scope>NUCLEOTIDE SEQUENCE [LARGE SCALE GENOMIC DNA]</scope>
    <source>
        <strain evidence="2">ID-206-W2</strain>
    </source>
</reference>
<proteinExistence type="predicted"/>
<comment type="caution">
    <text evidence="1">The sequence shown here is derived from an EMBL/GenBank/DDBJ whole genome shotgun (WGS) entry which is preliminary data.</text>
</comment>
<gene>
    <name evidence="1" type="ORF">AYI69_g9974</name>
</gene>
<name>A0A1R1X926_9FUNG</name>
<dbReference type="OrthoDB" id="2671967at2759"/>
<accession>A0A1R1X926</accession>
<keyword evidence="2" id="KW-1185">Reference proteome</keyword>
<dbReference type="AlphaFoldDB" id="A0A1R1X926"/>
<organism evidence="1 2">
    <name type="scientific">Smittium culicis</name>
    <dbReference type="NCBI Taxonomy" id="133412"/>
    <lineage>
        <taxon>Eukaryota</taxon>
        <taxon>Fungi</taxon>
        <taxon>Fungi incertae sedis</taxon>
        <taxon>Zoopagomycota</taxon>
        <taxon>Kickxellomycotina</taxon>
        <taxon>Harpellomycetes</taxon>
        <taxon>Harpellales</taxon>
        <taxon>Legeriomycetaceae</taxon>
        <taxon>Smittium</taxon>
    </lineage>
</organism>
<evidence type="ECO:0000313" key="2">
    <source>
        <dbReference type="Proteomes" id="UP000187429"/>
    </source>
</evidence>
<dbReference type="EMBL" id="LSSM01006275">
    <property type="protein sequence ID" value="OMJ11109.1"/>
    <property type="molecule type" value="Genomic_DNA"/>
</dbReference>
<protein>
    <submittedName>
        <fullName evidence="1">Uncharacterized protein</fullName>
    </submittedName>
</protein>